<accession>A0A0G8EBQ7</accession>
<sequence length="53" mass="5852">MILKEIISISNYRIKNRKSVLNMKKAASAAGPEAKQALLDFFALGSIYSACFE</sequence>
<gene>
    <name evidence="1" type="ORF">B4077_1125</name>
</gene>
<name>A0A0G8EBQ7_BACCE</name>
<dbReference type="AlphaFoldDB" id="A0A0G8EBQ7"/>
<organism evidence="1 2">
    <name type="scientific">Bacillus cereus</name>
    <dbReference type="NCBI Taxonomy" id="1396"/>
    <lineage>
        <taxon>Bacteria</taxon>
        <taxon>Bacillati</taxon>
        <taxon>Bacillota</taxon>
        <taxon>Bacilli</taxon>
        <taxon>Bacillales</taxon>
        <taxon>Bacillaceae</taxon>
        <taxon>Bacillus</taxon>
        <taxon>Bacillus cereus group</taxon>
    </lineage>
</organism>
<dbReference type="PATRIC" id="fig|1396.428.peg.3538"/>
<protein>
    <submittedName>
        <fullName evidence="1">Uncharacterized protein</fullName>
    </submittedName>
</protein>
<reference evidence="1 2" key="1">
    <citation type="submission" date="2015-04" db="EMBL/GenBank/DDBJ databases">
        <title>Draft Genome Sequences of Eight Spore-Forming Food Isolates of Bacillus cereus Genome sequencing.</title>
        <authorList>
            <person name="Krawcyk A.O."/>
            <person name="de Jong A."/>
            <person name="Eijlander R.T."/>
            <person name="Berendsen E.M."/>
            <person name="Holsappel S."/>
            <person name="Wells-Bennik M."/>
            <person name="Kuipers O.P."/>
        </authorList>
    </citation>
    <scope>NUCLEOTIDE SEQUENCE [LARGE SCALE GENOMIC DNA]</scope>
    <source>
        <strain evidence="1 2">B4077</strain>
    </source>
</reference>
<proteinExistence type="predicted"/>
<evidence type="ECO:0000313" key="2">
    <source>
        <dbReference type="Proteomes" id="UP000035214"/>
    </source>
</evidence>
<evidence type="ECO:0000313" key="1">
    <source>
        <dbReference type="EMBL" id="KLA21631.1"/>
    </source>
</evidence>
<dbReference type="Proteomes" id="UP000035214">
    <property type="component" value="Unassembled WGS sequence"/>
</dbReference>
<dbReference type="EMBL" id="LCYI01000065">
    <property type="protein sequence ID" value="KLA21631.1"/>
    <property type="molecule type" value="Genomic_DNA"/>
</dbReference>
<comment type="caution">
    <text evidence="1">The sequence shown here is derived from an EMBL/GenBank/DDBJ whole genome shotgun (WGS) entry which is preliminary data.</text>
</comment>